<dbReference type="Proteomes" id="UP000325577">
    <property type="component" value="Linkage Group LG9"/>
</dbReference>
<protein>
    <submittedName>
        <fullName evidence="3">Uncharacterized protein</fullName>
    </submittedName>
</protein>
<accession>A0A5J4ZA96</accession>
<keyword evidence="1" id="KW-0175">Coiled coil</keyword>
<evidence type="ECO:0000313" key="3">
    <source>
        <dbReference type="EMBL" id="KAA8515505.1"/>
    </source>
</evidence>
<gene>
    <name evidence="3" type="ORF">F0562_018883</name>
</gene>
<evidence type="ECO:0000256" key="1">
    <source>
        <dbReference type="SAM" id="Coils"/>
    </source>
</evidence>
<reference evidence="3 4" key="1">
    <citation type="submission" date="2019-09" db="EMBL/GenBank/DDBJ databases">
        <title>A chromosome-level genome assembly of the Chinese tupelo Nyssa sinensis.</title>
        <authorList>
            <person name="Yang X."/>
            <person name="Kang M."/>
            <person name="Yang Y."/>
            <person name="Xiong H."/>
            <person name="Wang M."/>
            <person name="Zhang Z."/>
            <person name="Wang Z."/>
            <person name="Wu H."/>
            <person name="Ma T."/>
            <person name="Liu J."/>
            <person name="Xi Z."/>
        </authorList>
    </citation>
    <scope>NUCLEOTIDE SEQUENCE [LARGE SCALE GENOMIC DNA]</scope>
    <source>
        <strain evidence="3">J267</strain>
        <tissue evidence="3">Leaf</tissue>
    </source>
</reference>
<name>A0A5J4ZA96_9ASTE</name>
<feature type="region of interest" description="Disordered" evidence="2">
    <location>
        <begin position="664"/>
        <end position="701"/>
    </location>
</feature>
<organism evidence="3 4">
    <name type="scientific">Nyssa sinensis</name>
    <dbReference type="NCBI Taxonomy" id="561372"/>
    <lineage>
        <taxon>Eukaryota</taxon>
        <taxon>Viridiplantae</taxon>
        <taxon>Streptophyta</taxon>
        <taxon>Embryophyta</taxon>
        <taxon>Tracheophyta</taxon>
        <taxon>Spermatophyta</taxon>
        <taxon>Magnoliopsida</taxon>
        <taxon>eudicotyledons</taxon>
        <taxon>Gunneridae</taxon>
        <taxon>Pentapetalae</taxon>
        <taxon>asterids</taxon>
        <taxon>Cornales</taxon>
        <taxon>Nyssaceae</taxon>
        <taxon>Nyssa</taxon>
    </lineage>
</organism>
<feature type="compositionally biased region" description="Low complexity" evidence="2">
    <location>
        <begin position="688"/>
        <end position="701"/>
    </location>
</feature>
<dbReference type="EMBL" id="CM018052">
    <property type="protein sequence ID" value="KAA8515505.1"/>
    <property type="molecule type" value="Genomic_DNA"/>
</dbReference>
<evidence type="ECO:0000313" key="4">
    <source>
        <dbReference type="Proteomes" id="UP000325577"/>
    </source>
</evidence>
<feature type="region of interest" description="Disordered" evidence="2">
    <location>
        <begin position="521"/>
        <end position="543"/>
    </location>
</feature>
<proteinExistence type="predicted"/>
<evidence type="ECO:0000256" key="2">
    <source>
        <dbReference type="SAM" id="MobiDB-lite"/>
    </source>
</evidence>
<dbReference type="AlphaFoldDB" id="A0A5J4ZA96"/>
<sequence length="701" mass="78598">MVELQSCASLVNASSLCAIEQEMKEENVNVLAEISAELQRERQKNAELMEKISLLEAQIEQRDKDFLLSNGQSRCPNARERCFKKFRRQKIEPNNEKIEDGSTAMASQINRDVQCMQNNNANKENHLVNWMSMDDTQFLYFEKLKDGDSAADCNDTDDSDDEDDEYFEENDIRIDHTDGGNGEIKAANELKEHLEEDVDQGMHIPCLKSSSGCQGEPTPAQVSQEMNEDQNVDSLPPDIRFINNKRELKKHGKKETKMVGDQASLKNLTSVHEVKGSGGILLQKKPPKLAFCPKEVKRIIESESLSLKNAQSHTIRKIIVFASLGIRHGCEDMYELDFNHFSILRKGEAYVSSKDPGEHVLYENPGVRRKVFYPNRHNPILCPVQILEEEKAMRPSDVSCPSCLFLCIKYGGRTRNLPQNEYVRQRMGRNKLKSFGPVMCRMAMLVHIRSGSFFFKALGITLLFMAGFSDDLVQKETKYRNLDLLQKYYRTDEDAEGEELFLLHPMTSDTQVSPNSLQLTGKTISTKSKGKKHANSISKPHNLKRASILQSPPSSAAPSTQFGLLGNTSIQTHATTAFQSPSDSQPISDPVITSSGLKVSYSNQTSYSMFPPHPANAFVPMMYWPPHNAFPPCPYPSSYGYQSFPSTGNFISIHPQSYYSHPSSNPLIPKMVKGTGKNDATSEEADSDSNSSSSSTEPKEA</sequence>
<keyword evidence="4" id="KW-1185">Reference proteome</keyword>
<dbReference type="OrthoDB" id="2020743at2759"/>
<feature type="coiled-coil region" evidence="1">
    <location>
        <begin position="31"/>
        <end position="65"/>
    </location>
</feature>